<feature type="region of interest" description="Disordered" evidence="5">
    <location>
        <begin position="226"/>
        <end position="284"/>
    </location>
</feature>
<feature type="compositionally biased region" description="Polar residues" evidence="5">
    <location>
        <begin position="234"/>
        <end position="246"/>
    </location>
</feature>
<evidence type="ECO:0000313" key="8">
    <source>
        <dbReference type="EMBL" id="CAL1700218.1"/>
    </source>
</evidence>
<proteinExistence type="predicted"/>
<evidence type="ECO:0000256" key="6">
    <source>
        <dbReference type="SAM" id="Phobius"/>
    </source>
</evidence>
<dbReference type="Pfam" id="PF01694">
    <property type="entry name" value="Rhomboid"/>
    <property type="match status" value="1"/>
</dbReference>
<dbReference type="PANTHER" id="PTHR43066:SF21">
    <property type="entry name" value="UBIQUITIN-ASSOCIATED DOMAIN-CONTAINING PROTEIN 2"/>
    <property type="match status" value="1"/>
</dbReference>
<keyword evidence="9" id="KW-1185">Reference proteome</keyword>
<organism evidence="8 9">
    <name type="scientific">Somion occarium</name>
    <dbReference type="NCBI Taxonomy" id="3059160"/>
    <lineage>
        <taxon>Eukaryota</taxon>
        <taxon>Fungi</taxon>
        <taxon>Dikarya</taxon>
        <taxon>Basidiomycota</taxon>
        <taxon>Agaricomycotina</taxon>
        <taxon>Agaricomycetes</taxon>
        <taxon>Polyporales</taxon>
        <taxon>Cerrenaceae</taxon>
        <taxon>Somion</taxon>
    </lineage>
</organism>
<comment type="subcellular location">
    <subcellularLocation>
        <location evidence="1">Membrane</location>
        <topology evidence="1">Multi-pass membrane protein</topology>
    </subcellularLocation>
</comment>
<evidence type="ECO:0000256" key="2">
    <source>
        <dbReference type="ARBA" id="ARBA00022692"/>
    </source>
</evidence>
<dbReference type="CDD" id="cd14279">
    <property type="entry name" value="CUE"/>
    <property type="match status" value="1"/>
</dbReference>
<dbReference type="InterPro" id="IPR022764">
    <property type="entry name" value="Peptidase_S54_rhomboid_dom"/>
</dbReference>
<dbReference type="EMBL" id="OZ037945">
    <property type="protein sequence ID" value="CAL1700218.1"/>
    <property type="molecule type" value="Genomic_DNA"/>
</dbReference>
<evidence type="ECO:0000256" key="3">
    <source>
        <dbReference type="ARBA" id="ARBA00022989"/>
    </source>
</evidence>
<dbReference type="SUPFAM" id="SSF144091">
    <property type="entry name" value="Rhomboid-like"/>
    <property type="match status" value="1"/>
</dbReference>
<dbReference type="Gene3D" id="1.20.1540.10">
    <property type="entry name" value="Rhomboid-like"/>
    <property type="match status" value="1"/>
</dbReference>
<dbReference type="Proteomes" id="UP001497453">
    <property type="component" value="Chromosome 2"/>
</dbReference>
<keyword evidence="4 6" id="KW-0472">Membrane</keyword>
<gene>
    <name evidence="8" type="ORF">GFSPODELE1_LOCUS3051</name>
</gene>
<reference evidence="9" key="1">
    <citation type="submission" date="2024-04" db="EMBL/GenBank/DDBJ databases">
        <authorList>
            <person name="Shaw F."/>
            <person name="Minotto A."/>
        </authorList>
    </citation>
    <scope>NUCLEOTIDE SEQUENCE [LARGE SCALE GENOMIC DNA]</scope>
</reference>
<feature type="transmembrane region" description="Helical" evidence="6">
    <location>
        <begin position="85"/>
        <end position="107"/>
    </location>
</feature>
<feature type="transmembrane region" description="Helical" evidence="6">
    <location>
        <begin position="116"/>
        <end position="136"/>
    </location>
</feature>
<feature type="compositionally biased region" description="Low complexity" evidence="5">
    <location>
        <begin position="247"/>
        <end position="268"/>
    </location>
</feature>
<protein>
    <recommendedName>
        <fullName evidence="7">Peptidase S54 rhomboid domain-containing protein</fullName>
    </recommendedName>
</protein>
<evidence type="ECO:0000256" key="4">
    <source>
        <dbReference type="ARBA" id="ARBA00023136"/>
    </source>
</evidence>
<feature type="domain" description="Peptidase S54 rhomboid" evidence="7">
    <location>
        <begin position="44"/>
        <end position="187"/>
    </location>
</feature>
<evidence type="ECO:0000259" key="7">
    <source>
        <dbReference type="Pfam" id="PF01694"/>
    </source>
</evidence>
<accession>A0ABP1CX28</accession>
<evidence type="ECO:0000313" key="9">
    <source>
        <dbReference type="Proteomes" id="UP001497453"/>
    </source>
</evidence>
<feature type="transmembrane region" description="Helical" evidence="6">
    <location>
        <begin position="12"/>
        <end position="32"/>
    </location>
</feature>
<evidence type="ECO:0000256" key="1">
    <source>
        <dbReference type="ARBA" id="ARBA00004141"/>
    </source>
</evidence>
<dbReference type="InterPro" id="IPR035952">
    <property type="entry name" value="Rhomboid-like_sf"/>
</dbReference>
<dbReference type="PANTHER" id="PTHR43066">
    <property type="entry name" value="RHOMBOID-RELATED PROTEIN"/>
    <property type="match status" value="1"/>
</dbReference>
<feature type="transmembrane region" description="Helical" evidence="6">
    <location>
        <begin position="156"/>
        <end position="187"/>
    </location>
</feature>
<keyword evidence="3 6" id="KW-1133">Transmembrane helix</keyword>
<sequence>MSFEHASVTKGLMLSLALTSIAVGIFDVKHYVHLQLVPHLSKHHQYWRLFSHHVACANSSDLFLAELLLYNIAIPIERTFGSVKYASFVLLATLLNTMFTFVVMLALRMSTYTEALLNYVPSGPTAIIFSIIHQYIRLVPEAYHFKIFGVSMSDKIWVYALATQVSISHLPATLILAVIGLLTGLLYRSELLQLKGWRIPHRLVRFAQTWIAPLLGESRSIRRTNRVLPEQRPSAESSSLLDETISTARTPRTVPRPTARPPVATETPGGETPPSDTEHPNQIGGGMVRQWMTELTGAARPSGTAQGTVRVPSDVEIQILTGMFPDVGRDVVLGVLQRSPNIEAAAETLLTSQRS</sequence>
<name>A0ABP1CX28_9APHY</name>
<keyword evidence="2 6" id="KW-0812">Transmembrane</keyword>
<evidence type="ECO:0000256" key="5">
    <source>
        <dbReference type="SAM" id="MobiDB-lite"/>
    </source>
</evidence>